<dbReference type="SUPFAM" id="SSF51735">
    <property type="entry name" value="NAD(P)-binding Rossmann-fold domains"/>
    <property type="match status" value="1"/>
</dbReference>
<dbReference type="InterPro" id="IPR000043">
    <property type="entry name" value="Adenosylhomocysteinase-like"/>
</dbReference>
<dbReference type="EMBL" id="RQZF01000004">
    <property type="protein sequence ID" value="RRC95441.1"/>
    <property type="molecule type" value="Genomic_DNA"/>
</dbReference>
<sequence length="571" mass="59548">MWAQRVIRSFAAATNLLVCGQPFVIAAPESLARTPQVVELVGTLSAFGAHPTLITQPSELQPDATAHNFPTAQALIYVSDTPENHPTDPGRHTSPVIVYAPLSGPMTVTTGDGTLLRSPYERPAPLDTASIVSYDDGADYGRERIAWARAHMPITRAAVARLAEAGRLEGRRIGLALVLEPKTAVLALELAQAGAQVSVFGHADETRDDVAAELRTQGIAVFADSAATAQQEEALAREFLDQKLEFLLDDGSHLIRMAHDPARAPGALDSLVGAAEETTSGLRPLRAMETEGTLRIPVIASNDARSKTLFDNAYGTGQSCLLTILDLLDPASEGYPLQGRRAVVAGYGDVGRGFARLAAALGAQVSVAEIDPVRALQARMDGYSTGALVDLVSDADLCVSATGVADTISLEVLAALPDGAVVSVAGGVDQEVALEAALRAGAQWLPAPGMRAVERLRLPSGRELLVTDRGGCINCTAGEGNPIEIMDLSFAVQCAALETLIDEAERRLAGRGALLAPGLHALPASADDAVAAAAVDGWLRTPARPAASSSPTISLPSPSTSLYPSSLESRP</sequence>
<dbReference type="InterPro" id="IPR036291">
    <property type="entry name" value="NAD(P)-bd_dom_sf"/>
</dbReference>
<comment type="similarity">
    <text evidence="2">Belongs to the adenosylhomocysteinase family.</text>
</comment>
<keyword evidence="6" id="KW-0732">Signal</keyword>
<keyword evidence="8" id="KW-0378">Hydrolase</keyword>
<feature type="signal peptide" evidence="6">
    <location>
        <begin position="1"/>
        <end position="26"/>
    </location>
</feature>
<dbReference type="PROSITE" id="PS00739">
    <property type="entry name" value="ADOHCYASE_2"/>
    <property type="match status" value="1"/>
</dbReference>
<name>A0A3P1SDR2_9ACTO</name>
<dbReference type="SMART" id="SM00996">
    <property type="entry name" value="AdoHcyase"/>
    <property type="match status" value="1"/>
</dbReference>
<evidence type="ECO:0000259" key="7">
    <source>
        <dbReference type="SMART" id="SM00997"/>
    </source>
</evidence>
<dbReference type="InterPro" id="IPR020082">
    <property type="entry name" value="S-Ado-L-homoCys_hydrolase_CS"/>
</dbReference>
<accession>A0A3P1SDR2</accession>
<keyword evidence="9" id="KW-1185">Reference proteome</keyword>
<dbReference type="AlphaFoldDB" id="A0A3P1SDR2"/>
<dbReference type="OrthoDB" id="9802717at2"/>
<keyword evidence="3" id="KW-0554">One-carbon metabolism</keyword>
<gene>
    <name evidence="8" type="ORF">EII11_05925</name>
</gene>
<dbReference type="InterPro" id="IPR042172">
    <property type="entry name" value="Adenosylhomocyst_ase-like_sf"/>
</dbReference>
<evidence type="ECO:0000256" key="3">
    <source>
        <dbReference type="ARBA" id="ARBA00022563"/>
    </source>
</evidence>
<feature type="domain" description="S-adenosyl-L-homocysteine hydrolase NAD binding" evidence="7">
    <location>
        <begin position="312"/>
        <end position="480"/>
    </location>
</feature>
<dbReference type="GO" id="GO:0006730">
    <property type="term" value="P:one-carbon metabolic process"/>
    <property type="evidence" value="ECO:0007669"/>
    <property type="project" value="UniProtKB-KW"/>
</dbReference>
<evidence type="ECO:0000313" key="8">
    <source>
        <dbReference type="EMBL" id="RRC95441.1"/>
    </source>
</evidence>
<evidence type="ECO:0000313" key="9">
    <source>
        <dbReference type="Proteomes" id="UP000280444"/>
    </source>
</evidence>
<dbReference type="SMART" id="SM00997">
    <property type="entry name" value="AdoHcyase_NAD"/>
    <property type="match status" value="1"/>
</dbReference>
<protein>
    <submittedName>
        <fullName evidence="8">Adenosylhomocysteinase</fullName>
        <ecNumber evidence="8">3.3.1.1</ecNumber>
    </submittedName>
</protein>
<evidence type="ECO:0000256" key="5">
    <source>
        <dbReference type="SAM" id="MobiDB-lite"/>
    </source>
</evidence>
<dbReference type="SUPFAM" id="SSF52283">
    <property type="entry name" value="Formate/glycerate dehydrogenase catalytic domain-like"/>
    <property type="match status" value="1"/>
</dbReference>
<dbReference type="PANTHER" id="PTHR23420:SF0">
    <property type="entry name" value="ADENOSYLHOMOCYSTEINASE"/>
    <property type="match status" value="1"/>
</dbReference>
<proteinExistence type="inferred from homology"/>
<feature type="compositionally biased region" description="Low complexity" evidence="5">
    <location>
        <begin position="548"/>
        <end position="571"/>
    </location>
</feature>
<dbReference type="EC" id="3.3.1.1" evidence="8"/>
<dbReference type="Gene3D" id="3.40.50.1480">
    <property type="entry name" value="Adenosylhomocysteinase-like"/>
    <property type="match status" value="1"/>
</dbReference>
<evidence type="ECO:0000256" key="6">
    <source>
        <dbReference type="SAM" id="SignalP"/>
    </source>
</evidence>
<comment type="cofactor">
    <cofactor evidence="1">
        <name>NAD(+)</name>
        <dbReference type="ChEBI" id="CHEBI:57540"/>
    </cofactor>
</comment>
<feature type="region of interest" description="Disordered" evidence="5">
    <location>
        <begin position="543"/>
        <end position="571"/>
    </location>
</feature>
<dbReference type="NCBIfam" id="NF004005">
    <property type="entry name" value="PRK05476.2-3"/>
    <property type="match status" value="1"/>
</dbReference>
<dbReference type="GO" id="GO:0005829">
    <property type="term" value="C:cytosol"/>
    <property type="evidence" value="ECO:0007669"/>
    <property type="project" value="TreeGrafter"/>
</dbReference>
<evidence type="ECO:0000256" key="2">
    <source>
        <dbReference type="ARBA" id="ARBA00007122"/>
    </source>
</evidence>
<comment type="caution">
    <text evidence="8">The sequence shown here is derived from an EMBL/GenBank/DDBJ whole genome shotgun (WGS) entry which is preliminary data.</text>
</comment>
<dbReference type="Proteomes" id="UP000280444">
    <property type="component" value="Unassembled WGS sequence"/>
</dbReference>
<dbReference type="GO" id="GO:0004013">
    <property type="term" value="F:adenosylhomocysteinase activity"/>
    <property type="evidence" value="ECO:0007669"/>
    <property type="project" value="TreeGrafter"/>
</dbReference>
<dbReference type="PANTHER" id="PTHR23420">
    <property type="entry name" value="ADENOSYLHOMOCYSTEINASE"/>
    <property type="match status" value="1"/>
</dbReference>
<evidence type="ECO:0000256" key="1">
    <source>
        <dbReference type="ARBA" id="ARBA00001911"/>
    </source>
</evidence>
<dbReference type="Pfam" id="PF00670">
    <property type="entry name" value="AdoHcyase_NAD"/>
    <property type="match status" value="1"/>
</dbReference>
<dbReference type="InterPro" id="IPR015878">
    <property type="entry name" value="Ado_hCys_hydrolase_NAD-bd"/>
</dbReference>
<evidence type="ECO:0000256" key="4">
    <source>
        <dbReference type="ARBA" id="ARBA00023027"/>
    </source>
</evidence>
<organism evidence="8 9">
    <name type="scientific">Schaalia canis</name>
    <dbReference type="NCBI Taxonomy" id="100469"/>
    <lineage>
        <taxon>Bacteria</taxon>
        <taxon>Bacillati</taxon>
        <taxon>Actinomycetota</taxon>
        <taxon>Actinomycetes</taxon>
        <taxon>Actinomycetales</taxon>
        <taxon>Actinomycetaceae</taxon>
        <taxon>Schaalia</taxon>
    </lineage>
</organism>
<dbReference type="Pfam" id="PF05221">
    <property type="entry name" value="AdoHcyase"/>
    <property type="match status" value="2"/>
</dbReference>
<dbReference type="Gene3D" id="3.40.50.720">
    <property type="entry name" value="NAD(P)-binding Rossmann-like Domain"/>
    <property type="match status" value="1"/>
</dbReference>
<dbReference type="GO" id="GO:0033353">
    <property type="term" value="P:S-adenosylmethionine cycle"/>
    <property type="evidence" value="ECO:0007669"/>
    <property type="project" value="TreeGrafter"/>
</dbReference>
<keyword evidence="4" id="KW-0520">NAD</keyword>
<feature type="chain" id="PRO_5018307907" evidence="6">
    <location>
        <begin position="27"/>
        <end position="571"/>
    </location>
</feature>
<reference evidence="8 9" key="1">
    <citation type="submission" date="2018-11" db="EMBL/GenBank/DDBJ databases">
        <title>Genomes From Bacteria Associated with the Canine Oral Cavity: a Test Case for Automated Genome-Based Taxonomic Assignment.</title>
        <authorList>
            <person name="Coil D.A."/>
            <person name="Jospin G."/>
            <person name="Darling A.E."/>
            <person name="Wallis C."/>
            <person name="Davis I.J."/>
            <person name="Harris S."/>
            <person name="Eisen J.A."/>
            <person name="Holcombe L.J."/>
            <person name="O'Flynn C."/>
        </authorList>
    </citation>
    <scope>NUCLEOTIDE SEQUENCE [LARGE SCALE GENOMIC DNA]</scope>
    <source>
        <strain evidence="8 9">OH770</strain>
    </source>
</reference>